<accession>A0AAI8MHN3</accession>
<keyword evidence="1" id="KW-0238">DNA-binding</keyword>
<dbReference type="SMART" id="SM00530">
    <property type="entry name" value="HTH_XRE"/>
    <property type="match status" value="1"/>
</dbReference>
<dbReference type="InterPro" id="IPR013430">
    <property type="entry name" value="Toxin_antidote_HigA"/>
</dbReference>
<dbReference type="PROSITE" id="PS50943">
    <property type="entry name" value="HTH_CROC1"/>
    <property type="match status" value="1"/>
</dbReference>
<dbReference type="PANTHER" id="PTHR36924:SF1">
    <property type="entry name" value="ANTITOXIN HIGA-1"/>
    <property type="match status" value="1"/>
</dbReference>
<dbReference type="Pfam" id="PF01381">
    <property type="entry name" value="HTH_3"/>
    <property type="match status" value="1"/>
</dbReference>
<dbReference type="GO" id="GO:0003677">
    <property type="term" value="F:DNA binding"/>
    <property type="evidence" value="ECO:0007669"/>
    <property type="project" value="UniProtKB-KW"/>
</dbReference>
<feature type="domain" description="HTH cro/C1-type" evidence="3">
    <location>
        <begin position="30"/>
        <end position="84"/>
    </location>
</feature>
<gene>
    <name evidence="4" type="ORF">S23_54880</name>
</gene>
<evidence type="ECO:0000256" key="2">
    <source>
        <dbReference type="SAM" id="MobiDB-lite"/>
    </source>
</evidence>
<name>A0AAI8MHN3_9BRAD</name>
<proteinExistence type="predicted"/>
<dbReference type="NCBIfam" id="TIGR02607">
    <property type="entry name" value="antidote_HigA"/>
    <property type="match status" value="1"/>
</dbReference>
<organism evidence="4 5">
    <name type="scientific">Bradyrhizobium cosmicum</name>
    <dbReference type="NCBI Taxonomy" id="1404864"/>
    <lineage>
        <taxon>Bacteria</taxon>
        <taxon>Pseudomonadati</taxon>
        <taxon>Pseudomonadota</taxon>
        <taxon>Alphaproteobacteria</taxon>
        <taxon>Hyphomicrobiales</taxon>
        <taxon>Nitrobacteraceae</taxon>
        <taxon>Bradyrhizobium</taxon>
    </lineage>
</organism>
<evidence type="ECO:0000256" key="1">
    <source>
        <dbReference type="ARBA" id="ARBA00023125"/>
    </source>
</evidence>
<dbReference type="InterPro" id="IPR001387">
    <property type="entry name" value="Cro/C1-type_HTH"/>
</dbReference>
<dbReference type="SUPFAM" id="SSF47413">
    <property type="entry name" value="lambda repressor-like DNA-binding domains"/>
    <property type="match status" value="1"/>
</dbReference>
<dbReference type="AlphaFoldDB" id="A0AAI8MHN3"/>
<feature type="region of interest" description="Disordered" evidence="2">
    <location>
        <begin position="1"/>
        <end position="23"/>
    </location>
</feature>
<keyword evidence="5" id="KW-1185">Reference proteome</keyword>
<reference evidence="4 5" key="1">
    <citation type="journal article" date="2012" name="Microbes Environ.">
        <title>Complete genome sequence of Bradyrhizobium sp. S23321: insights into symbiosis evolution in soil oligotrophs.</title>
        <authorList>
            <person name="Okubo T."/>
            <person name="Tsukui T."/>
            <person name="Maita H."/>
            <person name="Okamoto S."/>
            <person name="Oshima K."/>
            <person name="Fujisawa T."/>
            <person name="Saito A."/>
            <person name="Futamata H."/>
            <person name="Hattori R."/>
            <person name="Shimomura Y."/>
            <person name="Haruta S."/>
            <person name="Morimoto S."/>
            <person name="Wang Y."/>
            <person name="Sakai Y."/>
            <person name="Hattori M."/>
            <person name="Aizawa S."/>
            <person name="Nagashima K.V.P."/>
            <person name="Masuda S."/>
            <person name="Hattori T."/>
            <person name="Yamashita A."/>
            <person name="Bao Z."/>
            <person name="Hayatsu M."/>
            <person name="Kajiya-Kanegae H."/>
            <person name="Yoshinaga I."/>
            <person name="Sakamoto K."/>
            <person name="Toyota K."/>
            <person name="Nakao M."/>
            <person name="Kohara M."/>
            <person name="Anda M."/>
            <person name="Niwa R."/>
            <person name="Jung-Hwan P."/>
            <person name="Sameshima-Saito R."/>
            <person name="Tokuda S."/>
            <person name="Yamamoto S."/>
            <person name="Yamamoto S."/>
            <person name="Yokoyama T."/>
            <person name="Akutsu T."/>
            <person name="Nakamura Y."/>
            <person name="Nakahira-Yanaka Y."/>
            <person name="Takada Hoshino Y."/>
            <person name="Hirakawa H."/>
            <person name="Mitsui H."/>
            <person name="Terasawa K."/>
            <person name="Itakura M."/>
            <person name="Sato S."/>
            <person name="Ikeda-Ohtsubo W."/>
            <person name="Sakakura N."/>
            <person name="Kaminuma E."/>
            <person name="Minamisawa K."/>
        </authorList>
    </citation>
    <scope>NUCLEOTIDE SEQUENCE [LARGE SCALE GENOMIC DNA]</scope>
    <source>
        <strain evidence="4 5">S23321</strain>
    </source>
</reference>
<evidence type="ECO:0000259" key="3">
    <source>
        <dbReference type="PROSITE" id="PS50943"/>
    </source>
</evidence>
<dbReference type="InterPro" id="IPR010982">
    <property type="entry name" value="Lambda_DNA-bd_dom_sf"/>
</dbReference>
<dbReference type="EMBL" id="AP012279">
    <property type="protein sequence ID" value="BAL78680.1"/>
    <property type="molecule type" value="Genomic_DNA"/>
</dbReference>
<evidence type="ECO:0000313" key="4">
    <source>
        <dbReference type="EMBL" id="BAL78680.1"/>
    </source>
</evidence>
<protein>
    <recommendedName>
        <fullName evidence="3">HTH cro/C1-type domain-containing protein</fullName>
    </recommendedName>
</protein>
<dbReference type="KEGG" id="brs:S23_54880"/>
<dbReference type="PANTHER" id="PTHR36924">
    <property type="entry name" value="ANTITOXIN HIGA-1"/>
    <property type="match status" value="1"/>
</dbReference>
<evidence type="ECO:0000313" key="5">
    <source>
        <dbReference type="Proteomes" id="UP000007886"/>
    </source>
</evidence>
<dbReference type="Gene3D" id="1.10.260.40">
    <property type="entry name" value="lambda repressor-like DNA-binding domains"/>
    <property type="match status" value="1"/>
</dbReference>
<sequence>MAQDRKMSKSSTTTTRNGLLHNPHPGEILLEEFLKPMDLSQNALARAVRVPPRRINEIVLGKRDITADTDLRLARYFGLSEGFFLGLQMDYDLMQRRREIDRDLKAIRPRAAA</sequence>
<dbReference type="CDD" id="cd00093">
    <property type="entry name" value="HTH_XRE"/>
    <property type="match status" value="1"/>
</dbReference>
<dbReference type="Proteomes" id="UP000007886">
    <property type="component" value="Chromosome"/>
</dbReference>